<dbReference type="SUPFAM" id="SSF56281">
    <property type="entry name" value="Metallo-hydrolase/oxidoreductase"/>
    <property type="match status" value="1"/>
</dbReference>
<comment type="caution">
    <text evidence="9">The sequence shown here is derived from an EMBL/GenBank/DDBJ whole genome shotgun (WGS) entry which is preliminary data.</text>
</comment>
<gene>
    <name evidence="9" type="ORF">GCM10009533_05130</name>
</gene>
<name>A0ABN1C0Y1_SACER</name>
<dbReference type="EMBL" id="BAAAGS010000002">
    <property type="protein sequence ID" value="GAA0509300.1"/>
    <property type="molecule type" value="Genomic_DNA"/>
</dbReference>
<feature type="transmembrane region" description="Helical" evidence="7">
    <location>
        <begin position="473"/>
        <end position="496"/>
    </location>
</feature>
<evidence type="ECO:0000256" key="1">
    <source>
        <dbReference type="ARBA" id="ARBA00004651"/>
    </source>
</evidence>
<dbReference type="Gene3D" id="3.60.15.10">
    <property type="entry name" value="Ribonuclease Z/Hydroxyacylglutathione hydrolase-like"/>
    <property type="match status" value="1"/>
</dbReference>
<keyword evidence="5 7" id="KW-0472">Membrane</keyword>
<evidence type="ECO:0000256" key="7">
    <source>
        <dbReference type="SAM" id="Phobius"/>
    </source>
</evidence>
<protein>
    <submittedName>
        <fullName evidence="9">ComEC/Rec2 family competence protein</fullName>
    </submittedName>
</protein>
<dbReference type="SMART" id="SM00849">
    <property type="entry name" value="Lactamase_B"/>
    <property type="match status" value="1"/>
</dbReference>
<dbReference type="Pfam" id="PF00753">
    <property type="entry name" value="Lactamase_B"/>
    <property type="match status" value="1"/>
</dbReference>
<feature type="transmembrane region" description="Helical" evidence="7">
    <location>
        <begin position="503"/>
        <end position="523"/>
    </location>
</feature>
<dbReference type="Pfam" id="PF03772">
    <property type="entry name" value="Competence"/>
    <property type="match status" value="1"/>
</dbReference>
<feature type="transmembrane region" description="Helical" evidence="7">
    <location>
        <begin position="353"/>
        <end position="374"/>
    </location>
</feature>
<dbReference type="Pfam" id="PF13567">
    <property type="entry name" value="DUF4131"/>
    <property type="match status" value="1"/>
</dbReference>
<evidence type="ECO:0000313" key="10">
    <source>
        <dbReference type="Proteomes" id="UP001500729"/>
    </source>
</evidence>
<proteinExistence type="predicted"/>
<dbReference type="InterPro" id="IPR035681">
    <property type="entry name" value="ComA-like_MBL"/>
</dbReference>
<dbReference type="PANTHER" id="PTHR30619">
    <property type="entry name" value="DNA INTERNALIZATION/COMPETENCE PROTEIN COMEC/REC2"/>
    <property type="match status" value="1"/>
</dbReference>
<dbReference type="InterPro" id="IPR052159">
    <property type="entry name" value="Competence_DNA_uptake"/>
</dbReference>
<evidence type="ECO:0000256" key="5">
    <source>
        <dbReference type="ARBA" id="ARBA00023136"/>
    </source>
</evidence>
<dbReference type="InterPro" id="IPR004477">
    <property type="entry name" value="ComEC_N"/>
</dbReference>
<feature type="transmembrane region" description="Helical" evidence="7">
    <location>
        <begin position="15"/>
        <end position="34"/>
    </location>
</feature>
<keyword evidence="3 7" id="KW-0812">Transmembrane</keyword>
<feature type="transmembrane region" description="Helical" evidence="7">
    <location>
        <begin position="410"/>
        <end position="435"/>
    </location>
</feature>
<comment type="subcellular location">
    <subcellularLocation>
        <location evidence="1">Cell membrane</location>
        <topology evidence="1">Multi-pass membrane protein</topology>
    </subcellularLocation>
</comment>
<organism evidence="9 10">
    <name type="scientific">Saccharopolyspora erythraea</name>
    <name type="common">Streptomyces erythraeus</name>
    <dbReference type="NCBI Taxonomy" id="1836"/>
    <lineage>
        <taxon>Bacteria</taxon>
        <taxon>Bacillati</taxon>
        <taxon>Actinomycetota</taxon>
        <taxon>Actinomycetes</taxon>
        <taxon>Pseudonocardiales</taxon>
        <taxon>Pseudonocardiaceae</taxon>
        <taxon>Saccharopolyspora</taxon>
    </lineage>
</organism>
<feature type="domain" description="Metallo-beta-lactamase" evidence="8">
    <location>
        <begin position="540"/>
        <end position="738"/>
    </location>
</feature>
<keyword evidence="2" id="KW-1003">Cell membrane</keyword>
<feature type="transmembrane region" description="Helical" evidence="7">
    <location>
        <begin position="64"/>
        <end position="84"/>
    </location>
</feature>
<feature type="transmembrane region" description="Helical" evidence="7">
    <location>
        <begin position="283"/>
        <end position="301"/>
    </location>
</feature>
<dbReference type="InterPro" id="IPR025405">
    <property type="entry name" value="DUF4131"/>
</dbReference>
<dbReference type="PANTHER" id="PTHR30619:SF1">
    <property type="entry name" value="RECOMBINATION PROTEIN 2"/>
    <property type="match status" value="1"/>
</dbReference>
<feature type="transmembrane region" description="Helical" evidence="7">
    <location>
        <begin position="330"/>
        <end position="347"/>
    </location>
</feature>
<evidence type="ECO:0000256" key="4">
    <source>
        <dbReference type="ARBA" id="ARBA00022989"/>
    </source>
</evidence>
<feature type="transmembrane region" description="Helical" evidence="7">
    <location>
        <begin position="447"/>
        <end position="467"/>
    </location>
</feature>
<keyword evidence="4 7" id="KW-1133">Transmembrane helix</keyword>
<evidence type="ECO:0000256" key="6">
    <source>
        <dbReference type="SAM" id="MobiDB-lite"/>
    </source>
</evidence>
<feature type="region of interest" description="Disordered" evidence="6">
    <location>
        <begin position="771"/>
        <end position="790"/>
    </location>
</feature>
<evidence type="ECO:0000256" key="3">
    <source>
        <dbReference type="ARBA" id="ARBA00022692"/>
    </source>
</evidence>
<dbReference type="NCBIfam" id="TIGR00360">
    <property type="entry name" value="ComEC_N-term"/>
    <property type="match status" value="1"/>
</dbReference>
<feature type="transmembrane region" description="Helical" evidence="7">
    <location>
        <begin position="386"/>
        <end position="404"/>
    </location>
</feature>
<feature type="transmembrane region" description="Helical" evidence="7">
    <location>
        <begin position="254"/>
        <end position="276"/>
    </location>
</feature>
<dbReference type="InterPro" id="IPR036866">
    <property type="entry name" value="RibonucZ/Hydroxyglut_hydro"/>
</dbReference>
<keyword evidence="10" id="KW-1185">Reference proteome</keyword>
<feature type="transmembrane region" description="Helical" evidence="7">
    <location>
        <begin position="40"/>
        <end position="57"/>
    </location>
</feature>
<dbReference type="CDD" id="cd07731">
    <property type="entry name" value="ComA-like_MBL-fold"/>
    <property type="match status" value="1"/>
</dbReference>
<accession>A0ABN1C0Y1</accession>
<dbReference type="Proteomes" id="UP001500729">
    <property type="component" value="Unassembled WGS sequence"/>
</dbReference>
<evidence type="ECO:0000256" key="2">
    <source>
        <dbReference type="ARBA" id="ARBA00022475"/>
    </source>
</evidence>
<evidence type="ECO:0000259" key="8">
    <source>
        <dbReference type="SMART" id="SM00849"/>
    </source>
</evidence>
<evidence type="ECO:0000313" key="9">
    <source>
        <dbReference type="EMBL" id="GAA0509300.1"/>
    </source>
</evidence>
<feature type="transmembrane region" description="Helical" evidence="7">
    <location>
        <begin position="307"/>
        <end position="323"/>
    </location>
</feature>
<dbReference type="InterPro" id="IPR001279">
    <property type="entry name" value="Metallo-B-lactamas"/>
</dbReference>
<sequence length="790" mass="80799">MFSVSRSLERRPLDLRLVPSALSIWAVTLVGLYWSWVPTAVAALSALCLGALVWVVARGRRWTSGALAVLAVTAIAATGMSFRMHQIDRHPLRMVSEHGERATVTAVLGDSPTPMEGSSYGARRAQDRAFVPAEVQEAEVSGSRFRSGGDVVLLVPTQSWRGLIPGQQVTATGSLAPPRPGDTTLAVIRVYEPPAKVIDAPAWQRTAEDLREGLRRSSASVLTPAAAGLLPGLVVGDTSGLPPEVERDFATAGLAHLVAVSGANLAIVCGAVLLLLHAVGAGPVLSAIGGGAALVGFVVLAGPEPSVLRAAVMGTVTLLALVLGRERSALPALAGSVIALLLLMPQLAGTAGFALSVAATAGLVLLAPVWAGALHARGVPVGVAEALAVPAAAHLVTAPLVAAISGEVSAVAVVANLLAGPVIAPATVFGVLATLAAPVSGWLSEAFVWLSAPELLWVIAVAEHAAAMPGAAIGWPSGTGGGLLLAVVALGLLIALRHRGIRLTAVAVVLVLGLVLIPTRVLYPQWPAHGWSVVACDVGQGDGLVLATGNPGEAVVVDTGPDPALSAECLRRLGIRRVPLLVLTHLHADHVSGLRAVLAHSGVGAVAMGALREPAWAMGDIARDTRSRGVPIIELSAGQQARWPSLALEVLGPRGPLARSRSADDANDASIVLMASTPAGRVLLTGDIELSGQAQLLASGADLRADVLKIPHHGSRYTAPQFLQAVRPRLALISVGAGNTYGHPSPLILGALARTGTTVIRTDQEGDIAVLPGPQGPRTLTRGDPVRAER</sequence>
<reference evidence="9 10" key="1">
    <citation type="journal article" date="2019" name="Int. J. Syst. Evol. Microbiol.">
        <title>The Global Catalogue of Microorganisms (GCM) 10K type strain sequencing project: providing services to taxonomists for standard genome sequencing and annotation.</title>
        <authorList>
            <consortium name="The Broad Institute Genomics Platform"/>
            <consortium name="The Broad Institute Genome Sequencing Center for Infectious Disease"/>
            <person name="Wu L."/>
            <person name="Ma J."/>
        </authorList>
    </citation>
    <scope>NUCLEOTIDE SEQUENCE [LARGE SCALE GENOMIC DNA]</scope>
    <source>
        <strain evidence="9 10">JCM 10303</strain>
    </source>
</reference>